<gene>
    <name evidence="2" type="ORF">B5P45_04125</name>
</gene>
<feature type="transmembrane region" description="Helical" evidence="1">
    <location>
        <begin position="38"/>
        <end position="56"/>
    </location>
</feature>
<feature type="transmembrane region" description="Helical" evidence="1">
    <location>
        <begin position="132"/>
        <end position="156"/>
    </location>
</feature>
<keyword evidence="1" id="KW-1133">Transmembrane helix</keyword>
<accession>A0A2N9W2Y7</accession>
<dbReference type="EMBL" id="MZMT01000011">
    <property type="protein sequence ID" value="PIO46105.1"/>
    <property type="molecule type" value="Genomic_DNA"/>
</dbReference>
<dbReference type="AlphaFoldDB" id="A0A2N9W2Y7"/>
<keyword evidence="1" id="KW-0472">Membrane</keyword>
<proteinExistence type="predicted"/>
<evidence type="ECO:0000313" key="2">
    <source>
        <dbReference type="EMBL" id="PIO46105.1"/>
    </source>
</evidence>
<evidence type="ECO:0000313" key="3">
    <source>
        <dbReference type="Proteomes" id="UP000232163"/>
    </source>
</evidence>
<reference evidence="2 3" key="1">
    <citation type="journal article" date="2017" name="Int J Environ Stud">
        <title>Does the Miocene-Pliocene relict legume Oxytropis triphylla form nitrogen-fixing nodules with a combination of bacterial strains?</title>
        <authorList>
            <person name="Safronova V."/>
            <person name="Belimov A."/>
            <person name="Sazanova A."/>
            <person name="Kuznetsova I."/>
            <person name="Popova J."/>
            <person name="Andronov E."/>
            <person name="Verkhozina A."/>
            <person name="Tikhonovich I."/>
        </authorList>
    </citation>
    <scope>NUCLEOTIDE SEQUENCE [LARGE SCALE GENOMIC DNA]</scope>
    <source>
        <strain evidence="2 3">Tri-38</strain>
    </source>
</reference>
<protein>
    <submittedName>
        <fullName evidence="2">Uncharacterized protein</fullName>
    </submittedName>
</protein>
<feature type="transmembrane region" description="Helical" evidence="1">
    <location>
        <begin position="62"/>
        <end position="81"/>
    </location>
</feature>
<dbReference type="OrthoDB" id="8097459at2"/>
<dbReference type="Proteomes" id="UP000232163">
    <property type="component" value="Unassembled WGS sequence"/>
</dbReference>
<dbReference type="KEGG" id="pht:BLM14_20600"/>
<dbReference type="RefSeq" id="WP_100001827.1">
    <property type="nucleotide sequence ID" value="NZ_CP017941.1"/>
</dbReference>
<name>A0A2N9W2Y7_9HYPH</name>
<evidence type="ECO:0000256" key="1">
    <source>
        <dbReference type="SAM" id="Phobius"/>
    </source>
</evidence>
<organism evidence="2 3">
    <name type="scientific">Phyllobacterium zundukense</name>
    <dbReference type="NCBI Taxonomy" id="1867719"/>
    <lineage>
        <taxon>Bacteria</taxon>
        <taxon>Pseudomonadati</taxon>
        <taxon>Pseudomonadota</taxon>
        <taxon>Alphaproteobacteria</taxon>
        <taxon>Hyphomicrobiales</taxon>
        <taxon>Phyllobacteriaceae</taxon>
        <taxon>Phyllobacterium</taxon>
    </lineage>
</organism>
<comment type="caution">
    <text evidence="2">The sequence shown here is derived from an EMBL/GenBank/DDBJ whole genome shotgun (WGS) entry which is preliminary data.</text>
</comment>
<keyword evidence="1" id="KW-0812">Transmembrane</keyword>
<feature type="transmembrane region" description="Helical" evidence="1">
    <location>
        <begin position="168"/>
        <end position="193"/>
    </location>
</feature>
<keyword evidence="3" id="KW-1185">Reference proteome</keyword>
<sequence length="212" mass="22880">MQKDDDARRSALLSAMTTEHFVLQTAISVTNAELASRASVYVFALSSALVAMGFAMDAPQAFMPFVGTVLPAVFLLGVFTIQRMVDIAAENQQAHIGIARIRAYYRTLHPDAEVYFSAKRGRWPDGDREPSLWAGAIIGYLTTGASMIAFINAIVAGAGVTLLTHYTLGAGIVVALLAGAIGAAMPLVLFYLYQRYRINELVDEWEADSEGA</sequence>